<dbReference type="PANTHER" id="PTHR14344">
    <property type="entry name" value="WD REPEAT PROTEIN"/>
    <property type="match status" value="1"/>
</dbReference>
<dbReference type="EMBL" id="CAJOBH010207450">
    <property type="protein sequence ID" value="CAF5002573.1"/>
    <property type="molecule type" value="Genomic_DNA"/>
</dbReference>
<evidence type="ECO:0000256" key="2">
    <source>
        <dbReference type="ARBA" id="ARBA00022490"/>
    </source>
</evidence>
<dbReference type="Gene3D" id="2.130.10.10">
    <property type="entry name" value="YVTN repeat-like/Quinoprotein amine dehydrogenase"/>
    <property type="match status" value="1"/>
</dbReference>
<evidence type="ECO:0000256" key="5">
    <source>
        <dbReference type="ARBA" id="ARBA00022737"/>
    </source>
</evidence>
<proteinExistence type="predicted"/>
<name>A0A8S3DGF7_9BILA</name>
<keyword evidence="2" id="KW-0963">Cytoplasm</keyword>
<accession>A0A8S3DGF7</accession>
<evidence type="ECO:0000313" key="7">
    <source>
        <dbReference type="EMBL" id="CAF5002573.1"/>
    </source>
</evidence>
<protein>
    <submittedName>
        <fullName evidence="7">Uncharacterized protein</fullName>
    </submittedName>
</protein>
<comment type="caution">
    <text evidence="7">The sequence shown here is derived from an EMBL/GenBank/DDBJ whole genome shotgun (WGS) entry which is preliminary data.</text>
</comment>
<dbReference type="AlphaFoldDB" id="A0A8S3DGF7"/>
<keyword evidence="3" id="KW-0853">WD repeat</keyword>
<evidence type="ECO:0000256" key="1">
    <source>
        <dbReference type="ARBA" id="ARBA00004496"/>
    </source>
</evidence>
<keyword evidence="5" id="KW-0677">Repeat</keyword>
<dbReference type="Proteomes" id="UP000681967">
    <property type="component" value="Unassembled WGS sequence"/>
</dbReference>
<organism evidence="7 8">
    <name type="scientific">Rotaria magnacalcarata</name>
    <dbReference type="NCBI Taxonomy" id="392030"/>
    <lineage>
        <taxon>Eukaryota</taxon>
        <taxon>Metazoa</taxon>
        <taxon>Spiralia</taxon>
        <taxon>Gnathifera</taxon>
        <taxon>Rotifera</taxon>
        <taxon>Eurotatoria</taxon>
        <taxon>Bdelloidea</taxon>
        <taxon>Philodinida</taxon>
        <taxon>Philodinidae</taxon>
        <taxon>Rotaria</taxon>
    </lineage>
</organism>
<evidence type="ECO:0000256" key="6">
    <source>
        <dbReference type="SAM" id="MobiDB-lite"/>
    </source>
</evidence>
<dbReference type="SUPFAM" id="SSF50978">
    <property type="entry name" value="WD40 repeat-like"/>
    <property type="match status" value="1"/>
</dbReference>
<dbReference type="GO" id="GO:0005737">
    <property type="term" value="C:cytoplasm"/>
    <property type="evidence" value="ECO:0007669"/>
    <property type="project" value="UniProtKB-SubCell"/>
</dbReference>
<evidence type="ECO:0000313" key="8">
    <source>
        <dbReference type="Proteomes" id="UP000681967"/>
    </source>
</evidence>
<dbReference type="InterPro" id="IPR036322">
    <property type="entry name" value="WD40_repeat_dom_sf"/>
</dbReference>
<keyword evidence="4" id="KW-0819">tRNA processing</keyword>
<dbReference type="InterPro" id="IPR015943">
    <property type="entry name" value="WD40/YVTN_repeat-like_dom_sf"/>
</dbReference>
<feature type="region of interest" description="Disordered" evidence="6">
    <location>
        <begin position="18"/>
        <end position="41"/>
    </location>
</feature>
<dbReference type="GO" id="GO:0030488">
    <property type="term" value="P:tRNA methylation"/>
    <property type="evidence" value="ECO:0007669"/>
    <property type="project" value="TreeGrafter"/>
</dbReference>
<sequence length="276" mass="31053">MKSNIVVRSGYFMLHPLRRRHGGGGGGNINDENKKDNSDDDHGLDVRFTSIAAISMAENGNYLLFVTASDAVLRIFRYTISTNRFTLLRTSSHSAYCQLRVKVYSTRHIAFVSSTDGLLCAYDFSSLENTIPSTSVKVHQSGINDFGLIEINENNSLRLASVGDDGSVHVSIFDINNWSWKREYSKDNCHQSPATGIRFINSTMFVSIGIDQRLKLWTIKNDEQVLELTKNHLVDIRDILSMDMIFCDETNEFIIVVAGAGVQTIQFDLKNCLFYS</sequence>
<feature type="compositionally biased region" description="Basic and acidic residues" evidence="6">
    <location>
        <begin position="31"/>
        <end position="41"/>
    </location>
</feature>
<evidence type="ECO:0000256" key="3">
    <source>
        <dbReference type="ARBA" id="ARBA00022574"/>
    </source>
</evidence>
<dbReference type="InterPro" id="IPR051973">
    <property type="entry name" value="tRNA_Anticodon_Mtase-Reg"/>
</dbReference>
<comment type="subcellular location">
    <subcellularLocation>
        <location evidence="1">Cytoplasm</location>
    </subcellularLocation>
</comment>
<reference evidence="7" key="1">
    <citation type="submission" date="2021-02" db="EMBL/GenBank/DDBJ databases">
        <authorList>
            <person name="Nowell W R."/>
        </authorList>
    </citation>
    <scope>NUCLEOTIDE SEQUENCE</scope>
</reference>
<gene>
    <name evidence="7" type="ORF">BYL167_LOCUS55475</name>
</gene>
<dbReference type="PANTHER" id="PTHR14344:SF3">
    <property type="entry name" value="WD REPEAT-CONTAINING PROTEIN 6"/>
    <property type="match status" value="1"/>
</dbReference>
<evidence type="ECO:0000256" key="4">
    <source>
        <dbReference type="ARBA" id="ARBA00022694"/>
    </source>
</evidence>